<proteinExistence type="predicted"/>
<dbReference type="Pfam" id="PF20666">
    <property type="entry name" value="ZW10_C"/>
    <property type="match status" value="1"/>
</dbReference>
<dbReference type="EMBL" id="JTDY01000494">
    <property type="protein sequence ID" value="KOB76926.1"/>
    <property type="molecule type" value="Genomic_DNA"/>
</dbReference>
<dbReference type="STRING" id="104452.A0A0L7LNX8"/>
<accession>A0A0L7LNX8</accession>
<evidence type="ECO:0000259" key="3">
    <source>
        <dbReference type="Pfam" id="PF22766"/>
    </source>
</evidence>
<dbReference type="AlphaFoldDB" id="A0A0L7LNX8"/>
<dbReference type="GO" id="GO:1990423">
    <property type="term" value="C:RZZ complex"/>
    <property type="evidence" value="ECO:0007669"/>
    <property type="project" value="TreeGrafter"/>
</dbReference>
<dbReference type="PANTHER" id="PTHR12205:SF0">
    <property type="entry name" value="CENTROMERE_KINETOCHORE PROTEIN ZW10 HOMOLOG"/>
    <property type="match status" value="1"/>
</dbReference>
<comment type="caution">
    <text evidence="4">The sequence shown here is derived from an EMBL/GenBank/DDBJ whole genome shotgun (WGS) entry which is preliminary data.</text>
</comment>
<gene>
    <name evidence="4" type="ORF">OBRU01_04883</name>
</gene>
<dbReference type="Pfam" id="PF20665">
    <property type="entry name" value="Zw10_middle"/>
    <property type="match status" value="1"/>
</dbReference>
<protein>
    <submittedName>
        <fullName evidence="4">Centromere/kinetochore protein zw10-like protein</fullName>
    </submittedName>
</protein>
<dbReference type="PANTHER" id="PTHR12205">
    <property type="entry name" value="CENTROMERE/KINETOCHORE PROTEIN ZW10"/>
    <property type="match status" value="1"/>
</dbReference>
<dbReference type="Proteomes" id="UP000037510">
    <property type="component" value="Unassembled WGS sequence"/>
</dbReference>
<dbReference type="Pfam" id="PF22766">
    <property type="entry name" value="ZW10_C2"/>
    <property type="match status" value="1"/>
</dbReference>
<dbReference type="InterPro" id="IPR046362">
    <property type="entry name" value="Zw10/DSL1_C_sf"/>
</dbReference>
<feature type="domain" description="ZW10 C-terminal helical" evidence="3">
    <location>
        <begin position="689"/>
        <end position="754"/>
    </location>
</feature>
<keyword evidence="5" id="KW-1185">Reference proteome</keyword>
<evidence type="ECO:0000259" key="2">
    <source>
        <dbReference type="Pfam" id="PF20666"/>
    </source>
</evidence>
<name>A0A0L7LNX8_OPEBR</name>
<reference evidence="4 5" key="1">
    <citation type="journal article" date="2015" name="Genome Biol. Evol.">
        <title>The genome of winter moth (Operophtera brumata) provides a genomic perspective on sexual dimorphism and phenology.</title>
        <authorList>
            <person name="Derks M.F."/>
            <person name="Smit S."/>
            <person name="Salis L."/>
            <person name="Schijlen E."/>
            <person name="Bossers A."/>
            <person name="Mateman C."/>
            <person name="Pijl A.S."/>
            <person name="de Ridder D."/>
            <person name="Groenen M.A."/>
            <person name="Visser M.E."/>
            <person name="Megens H.J."/>
        </authorList>
    </citation>
    <scope>NUCLEOTIDE SEQUENCE [LARGE SCALE GENOMIC DNA]</scope>
    <source>
        <strain evidence="4">WM2013NL</strain>
        <tissue evidence="4">Head and thorax</tissue>
    </source>
</reference>
<evidence type="ECO:0000313" key="5">
    <source>
        <dbReference type="Proteomes" id="UP000037510"/>
    </source>
</evidence>
<sequence length="755" mass="86903">MTDTEDIPNKPENEKLDDEALEKLAVEELMREAVQGAARAELVGPSGKIDPKENTKMEEYDVDVVLQNIFHHLDSNWKPTDKIQLIVKELEFCKEDLKTFLGRTDFDIPDILKESDELCSESNLLVDDLKRCKKEIEVETMAEIVKSIENYEHLSKELKSVTFSECLLGDVIRCGQLMKEFNQGVEGQNYSQAVESLCNVLVMLDHPSECFNDLEVAAKTREMAQFALDNIIQNLYTDFDKLLSISVKDTARKRIATITLNISDNNQCFDIVHGLFLCKKLTKKVHEFAEILMKEVLRPIIHCDCIVTTEKDEVLTITTFRKHVERTPYTDVISNHTLVFQALSKKLHFNLDKEKTIFGMIGEHLSEEYSDVIMHECFVYTIPKNIADLNNYDPVAKDIAKFQHYLEEIQFFPPDSSLSILSYIKDIEKHFAQSAARHLLETARTIMLKDLSASMSIGILGVESSLEADSSTSSTNHEALNRLEKNIPKSLFFFPRCMISKSAQELLDHLYTIMEQASQCEDVVCKKLYCVARMIFDLYEAVVPYHHEKYLQTIPQYVALFHNNCMYLAHNLLTFGDKWVQSLEGREVNYPISFVDLVQKLRDLGYRHLTIHMQQQRKQILDNIRSSDLNCIVSKDVLGDNAEAAIRQCLRQLHLLKNVWIGVFPGNVFTRTRMTSSNIFPFFQNPSDVENHVKSWIKLQELIFVLRGTLKDIDRHWAEGSGPLASHFRTEELRNLIKALFQNTQIRANILSKIK</sequence>
<organism evidence="4 5">
    <name type="scientific">Operophtera brumata</name>
    <name type="common">Winter moth</name>
    <name type="synonym">Phalaena brumata</name>
    <dbReference type="NCBI Taxonomy" id="104452"/>
    <lineage>
        <taxon>Eukaryota</taxon>
        <taxon>Metazoa</taxon>
        <taxon>Ecdysozoa</taxon>
        <taxon>Arthropoda</taxon>
        <taxon>Hexapoda</taxon>
        <taxon>Insecta</taxon>
        <taxon>Pterygota</taxon>
        <taxon>Neoptera</taxon>
        <taxon>Endopterygota</taxon>
        <taxon>Lepidoptera</taxon>
        <taxon>Glossata</taxon>
        <taxon>Ditrysia</taxon>
        <taxon>Geometroidea</taxon>
        <taxon>Geometridae</taxon>
        <taxon>Larentiinae</taxon>
        <taxon>Operophtera</taxon>
    </lineage>
</organism>
<dbReference type="InterPro" id="IPR048344">
    <property type="entry name" value="Zw10_middle"/>
</dbReference>
<dbReference type="GO" id="GO:0005737">
    <property type="term" value="C:cytoplasm"/>
    <property type="evidence" value="ECO:0007669"/>
    <property type="project" value="GOC"/>
</dbReference>
<dbReference type="GO" id="GO:0007094">
    <property type="term" value="P:mitotic spindle assembly checkpoint signaling"/>
    <property type="evidence" value="ECO:0007669"/>
    <property type="project" value="TreeGrafter"/>
</dbReference>
<dbReference type="Gene3D" id="1.10.357.150">
    <property type="match status" value="2"/>
</dbReference>
<dbReference type="InterPro" id="IPR055148">
    <property type="entry name" value="ZW10_C_2"/>
</dbReference>
<evidence type="ECO:0000259" key="1">
    <source>
        <dbReference type="Pfam" id="PF20665"/>
    </source>
</evidence>
<dbReference type="InterPro" id="IPR048343">
    <property type="entry name" value="ZW10_C"/>
</dbReference>
<evidence type="ECO:0000313" key="4">
    <source>
        <dbReference type="EMBL" id="KOB76926.1"/>
    </source>
</evidence>
<feature type="domain" description="Centromere/kinetochore protein zw10 middle" evidence="1">
    <location>
        <begin position="238"/>
        <end position="447"/>
    </location>
</feature>
<dbReference type="GO" id="GO:0006888">
    <property type="term" value="P:endoplasmic reticulum to Golgi vesicle-mediated transport"/>
    <property type="evidence" value="ECO:0007669"/>
    <property type="project" value="TreeGrafter"/>
</dbReference>
<feature type="domain" description="Centromere/kinetochore protein zw10 C-terminal" evidence="2">
    <location>
        <begin position="492"/>
        <end position="621"/>
    </location>
</feature>